<name>A0ABS1H3W3_9BACL</name>
<keyword evidence="1" id="KW-0732">Signal</keyword>
<feature type="chain" id="PRO_5046935789" evidence="1">
    <location>
        <begin position="27"/>
        <end position="400"/>
    </location>
</feature>
<dbReference type="EMBL" id="JAEOAH010000004">
    <property type="protein sequence ID" value="MBK3494092.1"/>
    <property type="molecule type" value="Genomic_DNA"/>
</dbReference>
<dbReference type="Proteomes" id="UP000618943">
    <property type="component" value="Unassembled WGS sequence"/>
</dbReference>
<comment type="caution">
    <text evidence="2">The sequence shown here is derived from an EMBL/GenBank/DDBJ whole genome shotgun (WGS) entry which is preliminary data.</text>
</comment>
<sequence>MGKLSKSIMLGMLSTGLLLSSTVAVGNESTVQAASTINNSKVVSQKAYVSSAKKKLSVYKKSLAENIAIYKKYAVLDENSTPIIGDSIWSLEDYYIEDRYYYLVPDYISYERSKYISKLGDIDKIHDIDEERSKYPSKKTLDEFKKVESELKKKKIDRKKVDSLLYNIKSSLRSNSTFQNYRYNLVLKVDFDTKELNFLYSEMNGGNAIRSNVVKKFTPTELDYIKLIESKRVELTSLNTRHLETRNSIENRTDELENYTKLNKYGKYLKGLVYDTSVYSKLTVKQRENVTAALDYYRKTRNELMNNGIYGEDDISNRKEDMLKRTEKYYEAYSKASEEVKNTNGKKSGKIDIYNKAASDMAFNIQLANDTYEHWNKVMSTQPIQTMSSLLKKVGMDMED</sequence>
<accession>A0ABS1H3W3</accession>
<protein>
    <submittedName>
        <fullName evidence="2">Uncharacterized protein</fullName>
    </submittedName>
</protein>
<gene>
    <name evidence="2" type="ORF">JFL43_04315</name>
</gene>
<evidence type="ECO:0000313" key="3">
    <source>
        <dbReference type="Proteomes" id="UP000618943"/>
    </source>
</evidence>
<organism evidence="2 3">
    <name type="scientific">Viridibacillus soli</name>
    <dbReference type="NCBI Taxonomy" id="2798301"/>
    <lineage>
        <taxon>Bacteria</taxon>
        <taxon>Bacillati</taxon>
        <taxon>Bacillota</taxon>
        <taxon>Bacilli</taxon>
        <taxon>Bacillales</taxon>
        <taxon>Caryophanaceae</taxon>
        <taxon>Viridibacillus</taxon>
    </lineage>
</organism>
<proteinExistence type="predicted"/>
<evidence type="ECO:0000256" key="1">
    <source>
        <dbReference type="SAM" id="SignalP"/>
    </source>
</evidence>
<reference evidence="2 3" key="1">
    <citation type="submission" date="2020-12" db="EMBL/GenBank/DDBJ databases">
        <title>YIM B01967 draft genome.</title>
        <authorList>
            <person name="Yan X."/>
        </authorList>
    </citation>
    <scope>NUCLEOTIDE SEQUENCE [LARGE SCALE GENOMIC DNA]</scope>
    <source>
        <strain evidence="2 3">YIM B01967</strain>
    </source>
</reference>
<evidence type="ECO:0000313" key="2">
    <source>
        <dbReference type="EMBL" id="MBK3494092.1"/>
    </source>
</evidence>
<feature type="signal peptide" evidence="1">
    <location>
        <begin position="1"/>
        <end position="26"/>
    </location>
</feature>
<dbReference type="RefSeq" id="WP_200748081.1">
    <property type="nucleotide sequence ID" value="NZ_JAEOAH010000004.1"/>
</dbReference>
<keyword evidence="3" id="KW-1185">Reference proteome</keyword>